<dbReference type="AlphaFoldDB" id="A0A2P5FRC5"/>
<evidence type="ECO:0000256" key="2">
    <source>
        <dbReference type="ARBA" id="ARBA00023136"/>
    </source>
</evidence>
<dbReference type="GO" id="GO:0009506">
    <property type="term" value="C:plasmodesma"/>
    <property type="evidence" value="ECO:0007669"/>
    <property type="project" value="TreeGrafter"/>
</dbReference>
<comment type="subcellular location">
    <subcellularLocation>
        <location evidence="1">Membrane</location>
    </subcellularLocation>
</comment>
<keyword evidence="3" id="KW-1133">Transmembrane helix</keyword>
<organism evidence="4 5">
    <name type="scientific">Trema orientale</name>
    <name type="common">Charcoal tree</name>
    <name type="synonym">Celtis orientalis</name>
    <dbReference type="NCBI Taxonomy" id="63057"/>
    <lineage>
        <taxon>Eukaryota</taxon>
        <taxon>Viridiplantae</taxon>
        <taxon>Streptophyta</taxon>
        <taxon>Embryophyta</taxon>
        <taxon>Tracheophyta</taxon>
        <taxon>Spermatophyta</taxon>
        <taxon>Magnoliopsida</taxon>
        <taxon>eudicotyledons</taxon>
        <taxon>Gunneridae</taxon>
        <taxon>Pentapetalae</taxon>
        <taxon>rosids</taxon>
        <taxon>fabids</taxon>
        <taxon>Rosales</taxon>
        <taxon>Cannabaceae</taxon>
        <taxon>Trema</taxon>
    </lineage>
</organism>
<evidence type="ECO:0000313" key="5">
    <source>
        <dbReference type="Proteomes" id="UP000237000"/>
    </source>
</evidence>
<evidence type="ECO:0000256" key="3">
    <source>
        <dbReference type="SAM" id="Phobius"/>
    </source>
</evidence>
<feature type="transmembrane region" description="Helical" evidence="3">
    <location>
        <begin position="12"/>
        <end position="33"/>
    </location>
</feature>
<reference evidence="5" key="1">
    <citation type="submission" date="2016-06" db="EMBL/GenBank/DDBJ databases">
        <title>Parallel loss of symbiosis genes in relatives of nitrogen-fixing non-legume Parasponia.</title>
        <authorList>
            <person name="Van Velzen R."/>
            <person name="Holmer R."/>
            <person name="Bu F."/>
            <person name="Rutten L."/>
            <person name="Van Zeijl A."/>
            <person name="Liu W."/>
            <person name="Santuari L."/>
            <person name="Cao Q."/>
            <person name="Sharma T."/>
            <person name="Shen D."/>
            <person name="Roswanjaya Y."/>
            <person name="Wardhani T."/>
            <person name="Kalhor M.S."/>
            <person name="Jansen J."/>
            <person name="Van den Hoogen J."/>
            <person name="Gungor B."/>
            <person name="Hartog M."/>
            <person name="Hontelez J."/>
            <person name="Verver J."/>
            <person name="Yang W.-C."/>
            <person name="Schijlen E."/>
            <person name="Repin R."/>
            <person name="Schilthuizen M."/>
            <person name="Schranz E."/>
            <person name="Heidstra R."/>
            <person name="Miyata K."/>
            <person name="Fedorova E."/>
            <person name="Kohlen W."/>
            <person name="Bisseling T."/>
            <person name="Smit S."/>
            <person name="Geurts R."/>
        </authorList>
    </citation>
    <scope>NUCLEOTIDE SEQUENCE [LARGE SCALE GENOMIC DNA]</scope>
    <source>
        <strain evidence="5">cv. RG33-2</strain>
    </source>
</reference>
<keyword evidence="5" id="KW-1185">Reference proteome</keyword>
<keyword evidence="3" id="KW-0812">Transmembrane</keyword>
<dbReference type="InterPro" id="IPR044839">
    <property type="entry name" value="NDR1-like"/>
</dbReference>
<gene>
    <name evidence="4" type="ORF">TorRG33x02_037810</name>
</gene>
<accession>A0A2P5FRC5</accession>
<evidence type="ECO:0000313" key="4">
    <source>
        <dbReference type="EMBL" id="POO00368.1"/>
    </source>
</evidence>
<protein>
    <submittedName>
        <fullName evidence="4">Protein NDR</fullName>
    </submittedName>
</protein>
<name>A0A2P5FRC5_TREOI</name>
<dbReference type="PANTHER" id="PTHR31415">
    <property type="entry name" value="OS05G0367900 PROTEIN"/>
    <property type="match status" value="1"/>
</dbReference>
<dbReference type="Proteomes" id="UP000237000">
    <property type="component" value="Unassembled WGS sequence"/>
</dbReference>
<proteinExistence type="predicted"/>
<evidence type="ECO:0000256" key="1">
    <source>
        <dbReference type="ARBA" id="ARBA00004370"/>
    </source>
</evidence>
<dbReference type="GO" id="GO:0005886">
    <property type="term" value="C:plasma membrane"/>
    <property type="evidence" value="ECO:0007669"/>
    <property type="project" value="TreeGrafter"/>
</dbReference>
<dbReference type="GO" id="GO:0098542">
    <property type="term" value="P:defense response to other organism"/>
    <property type="evidence" value="ECO:0007669"/>
    <property type="project" value="InterPro"/>
</dbReference>
<comment type="caution">
    <text evidence="4">The sequence shown here is derived from an EMBL/GenBank/DDBJ whole genome shotgun (WGS) entry which is preliminary data.</text>
</comment>
<dbReference type="EMBL" id="JXTC01000013">
    <property type="protein sequence ID" value="POO00368.1"/>
    <property type="molecule type" value="Genomic_DNA"/>
</dbReference>
<keyword evidence="2 3" id="KW-0472">Membrane</keyword>
<sequence>MKFSGKPGARCGCCLALFIVPGITLVMFLWSILHPGNPTFSIEKTRFPAVLKFDHKGLNNSSSSSGQLNDTTISLQLTLYNGNRIEGIHYDNVNLNLSYVFTNPNARGHPLRREYSPIDHTTIPAFYQGHRKRAISWVDFSAKKVNWTEVRGLLYSTNNTLIFRLDLATTMRFMINEWNTKTRELIVGANVEISYSGYYQVIDVLSKTT</sequence>
<dbReference type="InParanoid" id="A0A2P5FRC5"/>
<dbReference type="PANTHER" id="PTHR31415:SF52">
    <property type="entry name" value="LATE EMBRYOGENESIS ABUNDANT (LEA) HYDROXYPROLINE-RICH GLYCOPROTEIN FAMILY-RELATED"/>
    <property type="match status" value="1"/>
</dbReference>
<dbReference type="OrthoDB" id="1914670at2759"/>